<protein>
    <submittedName>
        <fullName evidence="3">Universal stress protein</fullName>
    </submittedName>
</protein>
<proteinExistence type="inferred from homology"/>
<dbReference type="PRINTS" id="PR01438">
    <property type="entry name" value="UNVRSLSTRESS"/>
</dbReference>
<evidence type="ECO:0000259" key="2">
    <source>
        <dbReference type="Pfam" id="PF00582"/>
    </source>
</evidence>
<evidence type="ECO:0000313" key="4">
    <source>
        <dbReference type="Proteomes" id="UP001629156"/>
    </source>
</evidence>
<keyword evidence="4" id="KW-1185">Reference proteome</keyword>
<accession>A0ABW8YUS1</accession>
<dbReference type="PANTHER" id="PTHR46268:SF22">
    <property type="entry name" value="SENSOR PROTEIN KDPD-RELATED"/>
    <property type="match status" value="1"/>
</dbReference>
<dbReference type="Pfam" id="PF00582">
    <property type="entry name" value="Usp"/>
    <property type="match status" value="1"/>
</dbReference>
<dbReference type="InterPro" id="IPR006015">
    <property type="entry name" value="Universal_stress_UspA"/>
</dbReference>
<gene>
    <name evidence="3" type="ORF">ABS766_00635</name>
</gene>
<evidence type="ECO:0000313" key="3">
    <source>
        <dbReference type="EMBL" id="MFL9842911.1"/>
    </source>
</evidence>
<dbReference type="RefSeq" id="WP_408083138.1">
    <property type="nucleotide sequence ID" value="NZ_JBELPZ010000001.1"/>
</dbReference>
<dbReference type="InterPro" id="IPR006016">
    <property type="entry name" value="UspA"/>
</dbReference>
<dbReference type="EMBL" id="JBELPZ010000001">
    <property type="protein sequence ID" value="MFL9842911.1"/>
    <property type="molecule type" value="Genomic_DNA"/>
</dbReference>
<reference evidence="3 4" key="1">
    <citation type="submission" date="2024-06" db="EMBL/GenBank/DDBJ databases">
        <authorList>
            <person name="Kaempfer P."/>
            <person name="Viver T."/>
        </authorList>
    </citation>
    <scope>NUCLEOTIDE SEQUENCE [LARGE SCALE GENOMIC DNA]</scope>
    <source>
        <strain evidence="3 4">ST-119</strain>
    </source>
</reference>
<dbReference type="Gene3D" id="3.40.50.12370">
    <property type="match status" value="1"/>
</dbReference>
<organism evidence="3 4">
    <name type="scientific">Flavobacterium rhizosphaerae</name>
    <dbReference type="NCBI Taxonomy" id="3163298"/>
    <lineage>
        <taxon>Bacteria</taxon>
        <taxon>Pseudomonadati</taxon>
        <taxon>Bacteroidota</taxon>
        <taxon>Flavobacteriia</taxon>
        <taxon>Flavobacteriales</taxon>
        <taxon>Flavobacteriaceae</taxon>
        <taxon>Flavobacterium</taxon>
    </lineage>
</organism>
<dbReference type="Proteomes" id="UP001629156">
    <property type="component" value="Unassembled WGS sequence"/>
</dbReference>
<dbReference type="CDD" id="cd00293">
    <property type="entry name" value="USP-like"/>
    <property type="match status" value="1"/>
</dbReference>
<sequence length="273" mass="30263">MKTIIACTDFSPTAFNAVQYAAAVAKVAGARLVLYHAFTLPMHAGNSIVSADSFQKLLNNKVIRLKENAKSLFETYDIDVVTECSYAYIEDKLAELIKQYNADMLVMGMAERSLEQDIMGNTTTAAIRNINIPILAVPVSVQFNNPKKILFACDNPVEISQTVVEHVKEAAHHLNAELEIFSVDEKVSKLKSENSEALTINAVDNNFQGINYYYKNVRSNAVISEIKSEIEKYGADILIMTPHQYGFWASVVHRSKTRLMASGLNIPLLSVPA</sequence>
<feature type="domain" description="UspA" evidence="2">
    <location>
        <begin position="1"/>
        <end position="138"/>
    </location>
</feature>
<comment type="similarity">
    <text evidence="1">Belongs to the universal stress protein A family.</text>
</comment>
<evidence type="ECO:0000256" key="1">
    <source>
        <dbReference type="ARBA" id="ARBA00008791"/>
    </source>
</evidence>
<dbReference type="PANTHER" id="PTHR46268">
    <property type="entry name" value="STRESS RESPONSE PROTEIN NHAX"/>
    <property type="match status" value="1"/>
</dbReference>
<dbReference type="SUPFAM" id="SSF52402">
    <property type="entry name" value="Adenine nucleotide alpha hydrolases-like"/>
    <property type="match status" value="2"/>
</dbReference>
<comment type="caution">
    <text evidence="3">The sequence shown here is derived from an EMBL/GenBank/DDBJ whole genome shotgun (WGS) entry which is preliminary data.</text>
</comment>
<name>A0ABW8YUS1_9FLAO</name>